<dbReference type="NCBIfam" id="NF006988">
    <property type="entry name" value="PRK09453.1"/>
    <property type="match status" value="1"/>
</dbReference>
<evidence type="ECO:0000313" key="5">
    <source>
        <dbReference type="Proteomes" id="UP000671908"/>
    </source>
</evidence>
<dbReference type="GO" id="GO:0016787">
    <property type="term" value="F:hydrolase activity"/>
    <property type="evidence" value="ECO:0007669"/>
    <property type="project" value="UniProtKB-UniRule"/>
</dbReference>
<sequence>MKYLIFSDIHGSATACEKVIEQFSKMKADYIILLGDILYHGPRNPLPEGHNPGRVAEILNPLANKIICCRGNCDAEVEEMVLKFPVLGTYSLVVDEGVRLFCTHGHVYAPERADGNIAVSGSKTPPISDSAVIFYGHTHIQVLEKNKSGVLVCNPGSVSLPKGGSPAGFAVYENKTVTLYDMEAKILNSLHC</sequence>
<protein>
    <recommendedName>
        <fullName evidence="2">Phosphoesterase</fullName>
        <ecNumber evidence="2">3.1.4.-</ecNumber>
    </recommendedName>
</protein>
<dbReference type="InterPro" id="IPR029052">
    <property type="entry name" value="Metallo-depent_PP-like"/>
</dbReference>
<dbReference type="InterPro" id="IPR024654">
    <property type="entry name" value="Calcineurin-like_PHP_lpxH"/>
</dbReference>
<dbReference type="EC" id="3.1.4.-" evidence="2"/>
<keyword evidence="2" id="KW-0479">Metal-binding</keyword>
<dbReference type="EMBL" id="CP054142">
    <property type="protein sequence ID" value="QTQ13079.1"/>
    <property type="molecule type" value="Genomic_DNA"/>
</dbReference>
<dbReference type="AlphaFoldDB" id="A0A975IEA2"/>
<dbReference type="PANTHER" id="PTHR11124">
    <property type="entry name" value="VACUOLAR SORTING PROTEIN VPS29"/>
    <property type="match status" value="1"/>
</dbReference>
<gene>
    <name evidence="4" type="primary">yfcE</name>
    <name evidence="4" type="ORF">HRQ91_00640</name>
</gene>
<name>A0A975IEA2_9SPIR</name>
<dbReference type="InterPro" id="IPR000979">
    <property type="entry name" value="Phosphodiesterase_MJ0936/Vps29"/>
</dbReference>
<comment type="similarity">
    <text evidence="1 2">Belongs to the metallophosphoesterase superfamily. YfcE family.</text>
</comment>
<dbReference type="SUPFAM" id="SSF56300">
    <property type="entry name" value="Metallo-dependent phosphatases"/>
    <property type="match status" value="1"/>
</dbReference>
<reference evidence="4 5" key="1">
    <citation type="journal article" date="2021" name="Microbiol. Resour. Announc.">
        <title>Complete Genome Sequences of Three Human Oral Treponema parvum Isolates.</title>
        <authorList>
            <person name="Zeng H."/>
            <person name="Watt R.M."/>
        </authorList>
    </citation>
    <scope>NUCLEOTIDE SEQUENCE [LARGE SCALE GENOMIC DNA]</scope>
    <source>
        <strain evidence="4 5">ATCC 700770</strain>
    </source>
</reference>
<dbReference type="Pfam" id="PF12850">
    <property type="entry name" value="Metallophos_2"/>
    <property type="match status" value="1"/>
</dbReference>
<dbReference type="RefSeq" id="WP_210119811.1">
    <property type="nucleotide sequence ID" value="NZ_CP054142.1"/>
</dbReference>
<dbReference type="NCBIfam" id="TIGR00040">
    <property type="entry name" value="yfcE"/>
    <property type="match status" value="1"/>
</dbReference>
<evidence type="ECO:0000256" key="2">
    <source>
        <dbReference type="RuleBase" id="RU362039"/>
    </source>
</evidence>
<dbReference type="Proteomes" id="UP000671908">
    <property type="component" value="Chromosome"/>
</dbReference>
<keyword evidence="5" id="KW-1185">Reference proteome</keyword>
<comment type="cofactor">
    <cofactor evidence="2">
        <name>a divalent metal cation</name>
        <dbReference type="ChEBI" id="CHEBI:60240"/>
    </cofactor>
</comment>
<dbReference type="Gene3D" id="3.60.21.10">
    <property type="match status" value="1"/>
</dbReference>
<evidence type="ECO:0000256" key="1">
    <source>
        <dbReference type="ARBA" id="ARBA00008950"/>
    </source>
</evidence>
<organism evidence="4 5">
    <name type="scientific">Treponema parvum</name>
    <dbReference type="NCBI Taxonomy" id="138851"/>
    <lineage>
        <taxon>Bacteria</taxon>
        <taxon>Pseudomonadati</taxon>
        <taxon>Spirochaetota</taxon>
        <taxon>Spirochaetia</taxon>
        <taxon>Spirochaetales</taxon>
        <taxon>Treponemataceae</taxon>
        <taxon>Treponema</taxon>
    </lineage>
</organism>
<evidence type="ECO:0000313" key="4">
    <source>
        <dbReference type="EMBL" id="QTQ13079.1"/>
    </source>
</evidence>
<feature type="domain" description="Calcineurin-like phosphoesterase" evidence="3">
    <location>
        <begin position="1"/>
        <end position="175"/>
    </location>
</feature>
<dbReference type="GO" id="GO:0046872">
    <property type="term" value="F:metal ion binding"/>
    <property type="evidence" value="ECO:0007669"/>
    <property type="project" value="UniProtKB-KW"/>
</dbReference>
<proteinExistence type="inferred from homology"/>
<keyword evidence="4" id="KW-0378">Hydrolase</keyword>
<accession>A0A975IEA2</accession>
<evidence type="ECO:0000259" key="3">
    <source>
        <dbReference type="Pfam" id="PF12850"/>
    </source>
</evidence>
<dbReference type="KEGG" id="tpav:HRQ91_00640"/>